<keyword evidence="2" id="KW-0378">Hydrolase</keyword>
<gene>
    <name evidence="4" type="ORF">METZ01_LOCUS466331</name>
</gene>
<dbReference type="Gene3D" id="3.10.129.10">
    <property type="entry name" value="Hotdog Thioesterase"/>
    <property type="match status" value="1"/>
</dbReference>
<dbReference type="PANTHER" id="PTHR21660:SF1">
    <property type="entry name" value="ACYL-COENZYME A THIOESTERASE 13"/>
    <property type="match status" value="1"/>
</dbReference>
<dbReference type="EMBL" id="UINC01196462">
    <property type="protein sequence ID" value="SVE13477.1"/>
    <property type="molecule type" value="Genomic_DNA"/>
</dbReference>
<proteinExistence type="inferred from homology"/>
<feature type="non-terminal residue" evidence="4">
    <location>
        <position position="124"/>
    </location>
</feature>
<dbReference type="InterPro" id="IPR039298">
    <property type="entry name" value="ACOT13"/>
</dbReference>
<protein>
    <recommendedName>
        <fullName evidence="3">Thioesterase domain-containing protein</fullName>
    </recommendedName>
</protein>
<dbReference type="SUPFAM" id="SSF54637">
    <property type="entry name" value="Thioesterase/thiol ester dehydrase-isomerase"/>
    <property type="match status" value="1"/>
</dbReference>
<dbReference type="Pfam" id="PF03061">
    <property type="entry name" value="4HBT"/>
    <property type="match status" value="1"/>
</dbReference>
<reference evidence="4" key="1">
    <citation type="submission" date="2018-05" db="EMBL/GenBank/DDBJ databases">
        <authorList>
            <person name="Lanie J.A."/>
            <person name="Ng W.-L."/>
            <person name="Kazmierczak K.M."/>
            <person name="Andrzejewski T.M."/>
            <person name="Davidsen T.M."/>
            <person name="Wayne K.J."/>
            <person name="Tettelin H."/>
            <person name="Glass J.I."/>
            <person name="Rusch D."/>
            <person name="Podicherti R."/>
            <person name="Tsui H.-C.T."/>
            <person name="Winkler M.E."/>
        </authorList>
    </citation>
    <scope>NUCLEOTIDE SEQUENCE</scope>
</reference>
<dbReference type="InterPro" id="IPR003736">
    <property type="entry name" value="PAAI_dom"/>
</dbReference>
<dbReference type="InterPro" id="IPR006683">
    <property type="entry name" value="Thioestr_dom"/>
</dbReference>
<name>A0A383B069_9ZZZZ</name>
<evidence type="ECO:0000256" key="1">
    <source>
        <dbReference type="ARBA" id="ARBA00008324"/>
    </source>
</evidence>
<evidence type="ECO:0000313" key="4">
    <source>
        <dbReference type="EMBL" id="SVE13477.1"/>
    </source>
</evidence>
<dbReference type="AlphaFoldDB" id="A0A383B069"/>
<accession>A0A383B069</accession>
<dbReference type="InterPro" id="IPR029069">
    <property type="entry name" value="HotDog_dom_sf"/>
</dbReference>
<feature type="domain" description="Thioesterase" evidence="3">
    <location>
        <begin position="45"/>
        <end position="122"/>
    </location>
</feature>
<sequence>MKEDFFSGFDENPFHRYLGLTLVEAKPDCVRLRLVKTQTTPTGIGGSVNGGVIATMVDMAAVAAVFSNLADGAVPAGTADMNVTYLRQAQGAWIEAHAEVINRGRQLCAVEVSIVNEDGQVSAR</sequence>
<dbReference type="CDD" id="cd03443">
    <property type="entry name" value="PaaI_thioesterase"/>
    <property type="match status" value="1"/>
</dbReference>
<dbReference type="PANTHER" id="PTHR21660">
    <property type="entry name" value="THIOESTERASE SUPERFAMILY MEMBER-RELATED"/>
    <property type="match status" value="1"/>
</dbReference>
<evidence type="ECO:0000259" key="3">
    <source>
        <dbReference type="Pfam" id="PF03061"/>
    </source>
</evidence>
<organism evidence="4">
    <name type="scientific">marine metagenome</name>
    <dbReference type="NCBI Taxonomy" id="408172"/>
    <lineage>
        <taxon>unclassified sequences</taxon>
        <taxon>metagenomes</taxon>
        <taxon>ecological metagenomes</taxon>
    </lineage>
</organism>
<evidence type="ECO:0000256" key="2">
    <source>
        <dbReference type="ARBA" id="ARBA00022801"/>
    </source>
</evidence>
<dbReference type="NCBIfam" id="TIGR00369">
    <property type="entry name" value="unchar_dom_1"/>
    <property type="match status" value="1"/>
</dbReference>
<dbReference type="GO" id="GO:0047617">
    <property type="term" value="F:fatty acyl-CoA hydrolase activity"/>
    <property type="evidence" value="ECO:0007669"/>
    <property type="project" value="InterPro"/>
</dbReference>
<comment type="similarity">
    <text evidence="1">Belongs to the thioesterase PaaI family.</text>
</comment>